<gene>
    <name evidence="12" type="ORF">CAPTEDRAFT_196553</name>
</gene>
<feature type="region of interest" description="Disordered" evidence="9">
    <location>
        <begin position="351"/>
        <end position="385"/>
    </location>
</feature>
<feature type="domain" description="G-protein coupled receptors family 1 profile" evidence="11">
    <location>
        <begin position="73"/>
        <end position="334"/>
    </location>
</feature>
<feature type="transmembrane region" description="Helical" evidence="10">
    <location>
        <begin position="275"/>
        <end position="301"/>
    </location>
</feature>
<evidence type="ECO:0000313" key="14">
    <source>
        <dbReference type="Proteomes" id="UP000014760"/>
    </source>
</evidence>
<evidence type="ECO:0000256" key="9">
    <source>
        <dbReference type="SAM" id="MobiDB-lite"/>
    </source>
</evidence>
<dbReference type="GO" id="GO:0042277">
    <property type="term" value="F:peptide binding"/>
    <property type="evidence" value="ECO:0007669"/>
    <property type="project" value="TreeGrafter"/>
</dbReference>
<feature type="transmembrane region" description="Helical" evidence="10">
    <location>
        <begin position="96"/>
        <end position="115"/>
    </location>
</feature>
<sequence>MNYKRSAYFKRTIRCEAVDMEAVNENAVATEVYDNSTFSSISDHPIQPAFDKTLWYPVTLGIVYTCVGVGLPLNILAMAVYSKTGLLSKGKPAHQFLFNLMISDAVSLISCQPFLMFNYVDAGIAYIQGKKNLCITSIIGMVMVWDSSRVGVLLLTAERLFAIACPLLHMYKMTRKIARWMIVVSWFGLFLKGFVVYFWNDYSPLIACKGTVVFKEAYVNYVNNALVYGSVAVIALLNFILVVKTLTAIRRVPKLSQKNDDTKDHSKKNLSEIRIFKFIFVLVAILVLTWGPFHVICHLIAAVRPLRPSREILIAYHLTRALTLVSTIVDPIIYFRQDPKCRAEIQSWFSSSSGSEEHKESSHRSKNTAVVRSGQVKSISSSGKD</sequence>
<reference evidence="12 14" key="2">
    <citation type="journal article" date="2013" name="Nature">
        <title>Insights into bilaterian evolution from three spiralian genomes.</title>
        <authorList>
            <person name="Simakov O."/>
            <person name="Marletaz F."/>
            <person name="Cho S.J."/>
            <person name="Edsinger-Gonzales E."/>
            <person name="Havlak P."/>
            <person name="Hellsten U."/>
            <person name="Kuo D.H."/>
            <person name="Larsson T."/>
            <person name="Lv J."/>
            <person name="Arendt D."/>
            <person name="Savage R."/>
            <person name="Osoegawa K."/>
            <person name="de Jong P."/>
            <person name="Grimwood J."/>
            <person name="Chapman J.A."/>
            <person name="Shapiro H."/>
            <person name="Aerts A."/>
            <person name="Otillar R.P."/>
            <person name="Terry A.Y."/>
            <person name="Boore J.L."/>
            <person name="Grigoriev I.V."/>
            <person name="Lindberg D.R."/>
            <person name="Seaver E.C."/>
            <person name="Weisblat D.A."/>
            <person name="Putnam N.H."/>
            <person name="Rokhsar D.S."/>
        </authorList>
    </citation>
    <scope>NUCLEOTIDE SEQUENCE</scope>
    <source>
        <strain evidence="12 14">I ESC-2004</strain>
    </source>
</reference>
<dbReference type="EMBL" id="AMQN01015314">
    <property type="status" value="NOT_ANNOTATED_CDS"/>
    <property type="molecule type" value="Genomic_DNA"/>
</dbReference>
<feature type="transmembrane region" description="Helical" evidence="10">
    <location>
        <begin position="225"/>
        <end position="249"/>
    </location>
</feature>
<dbReference type="PANTHER" id="PTHR24229:SF40">
    <property type="entry name" value="ALLATOSTATIN C RECEPTOR 1-RELATED"/>
    <property type="match status" value="1"/>
</dbReference>
<dbReference type="Proteomes" id="UP000014760">
    <property type="component" value="Unassembled WGS sequence"/>
</dbReference>
<name>R7T5V8_CAPTE</name>
<keyword evidence="6 10" id="KW-0472">Membrane</keyword>
<reference evidence="14" key="1">
    <citation type="submission" date="2012-12" db="EMBL/GenBank/DDBJ databases">
        <authorList>
            <person name="Hellsten U."/>
            <person name="Grimwood J."/>
            <person name="Chapman J.A."/>
            <person name="Shapiro H."/>
            <person name="Aerts A."/>
            <person name="Otillar R.P."/>
            <person name="Terry A.Y."/>
            <person name="Boore J.L."/>
            <person name="Simakov O."/>
            <person name="Marletaz F."/>
            <person name="Cho S.-J."/>
            <person name="Edsinger-Gonzales E."/>
            <person name="Havlak P."/>
            <person name="Kuo D.-H."/>
            <person name="Larsson T."/>
            <person name="Lv J."/>
            <person name="Arendt D."/>
            <person name="Savage R."/>
            <person name="Osoegawa K."/>
            <person name="de Jong P."/>
            <person name="Lindberg D.R."/>
            <person name="Seaver E.C."/>
            <person name="Weisblat D.A."/>
            <person name="Putnam N.H."/>
            <person name="Grigoriev I.V."/>
            <person name="Rokhsar D.S."/>
        </authorList>
    </citation>
    <scope>NUCLEOTIDE SEQUENCE</scope>
    <source>
        <strain evidence="14">I ESC-2004</strain>
    </source>
</reference>
<keyword evidence="14" id="KW-1185">Reference proteome</keyword>
<dbReference type="EnsemblMetazoa" id="CapteT196553">
    <property type="protein sequence ID" value="CapteP196553"/>
    <property type="gene ID" value="CapteG196553"/>
</dbReference>
<keyword evidence="7" id="KW-0675">Receptor</keyword>
<evidence type="ECO:0000259" key="11">
    <source>
        <dbReference type="PROSITE" id="PS50262"/>
    </source>
</evidence>
<dbReference type="Gene3D" id="1.20.1070.10">
    <property type="entry name" value="Rhodopsin 7-helix transmembrane proteins"/>
    <property type="match status" value="1"/>
</dbReference>
<dbReference type="GO" id="GO:0043005">
    <property type="term" value="C:neuron projection"/>
    <property type="evidence" value="ECO:0007669"/>
    <property type="project" value="TreeGrafter"/>
</dbReference>
<keyword evidence="5" id="KW-0297">G-protein coupled receptor</keyword>
<dbReference type="CDD" id="cd00637">
    <property type="entry name" value="7tm_classA_rhodopsin-like"/>
    <property type="match status" value="1"/>
</dbReference>
<evidence type="ECO:0000256" key="7">
    <source>
        <dbReference type="ARBA" id="ARBA00023170"/>
    </source>
</evidence>
<dbReference type="STRING" id="283909.R7T5V8"/>
<dbReference type="PROSITE" id="PS50262">
    <property type="entry name" value="G_PROTEIN_RECEP_F1_2"/>
    <property type="match status" value="1"/>
</dbReference>
<evidence type="ECO:0000256" key="4">
    <source>
        <dbReference type="ARBA" id="ARBA00022989"/>
    </source>
</evidence>
<dbReference type="HOGENOM" id="CLU_009579_19_0_1"/>
<evidence type="ECO:0000313" key="12">
    <source>
        <dbReference type="EMBL" id="ELT88598.1"/>
    </source>
</evidence>
<feature type="compositionally biased region" description="Polar residues" evidence="9">
    <location>
        <begin position="367"/>
        <end position="385"/>
    </location>
</feature>
<proteinExistence type="predicted"/>
<dbReference type="InterPro" id="IPR017452">
    <property type="entry name" value="GPCR_Rhodpsn_7TM"/>
</dbReference>
<dbReference type="Pfam" id="PF00001">
    <property type="entry name" value="7tm_1"/>
    <property type="match status" value="1"/>
</dbReference>
<keyword evidence="3 10" id="KW-0812">Transmembrane</keyword>
<dbReference type="GO" id="GO:0005886">
    <property type="term" value="C:plasma membrane"/>
    <property type="evidence" value="ECO:0007669"/>
    <property type="project" value="UniProtKB-SubCell"/>
</dbReference>
<evidence type="ECO:0000256" key="10">
    <source>
        <dbReference type="SAM" id="Phobius"/>
    </source>
</evidence>
<evidence type="ECO:0000256" key="3">
    <source>
        <dbReference type="ARBA" id="ARBA00022692"/>
    </source>
</evidence>
<evidence type="ECO:0000256" key="1">
    <source>
        <dbReference type="ARBA" id="ARBA00004651"/>
    </source>
</evidence>
<comment type="subcellular location">
    <subcellularLocation>
        <location evidence="1">Cell membrane</location>
        <topology evidence="1">Multi-pass membrane protein</topology>
    </subcellularLocation>
</comment>
<dbReference type="PANTHER" id="PTHR24229">
    <property type="entry name" value="NEUROPEPTIDES RECEPTOR"/>
    <property type="match status" value="1"/>
</dbReference>
<organism evidence="12">
    <name type="scientific">Capitella teleta</name>
    <name type="common">Polychaete worm</name>
    <dbReference type="NCBI Taxonomy" id="283909"/>
    <lineage>
        <taxon>Eukaryota</taxon>
        <taxon>Metazoa</taxon>
        <taxon>Spiralia</taxon>
        <taxon>Lophotrochozoa</taxon>
        <taxon>Annelida</taxon>
        <taxon>Polychaeta</taxon>
        <taxon>Sedentaria</taxon>
        <taxon>Scolecida</taxon>
        <taxon>Capitellidae</taxon>
        <taxon>Capitella</taxon>
    </lineage>
</organism>
<dbReference type="InterPro" id="IPR000276">
    <property type="entry name" value="GPCR_Rhodpsn"/>
</dbReference>
<dbReference type="PRINTS" id="PR00237">
    <property type="entry name" value="GPCRRHODOPSN"/>
</dbReference>
<keyword evidence="2" id="KW-1003">Cell membrane</keyword>
<dbReference type="SUPFAM" id="SSF81321">
    <property type="entry name" value="Family A G protein-coupled receptor-like"/>
    <property type="match status" value="1"/>
</dbReference>
<evidence type="ECO:0000256" key="8">
    <source>
        <dbReference type="ARBA" id="ARBA00023224"/>
    </source>
</evidence>
<dbReference type="EMBL" id="KB311784">
    <property type="protein sequence ID" value="ELT88598.1"/>
    <property type="molecule type" value="Genomic_DNA"/>
</dbReference>
<dbReference type="AlphaFoldDB" id="R7T5V8"/>
<protein>
    <recommendedName>
        <fullName evidence="11">G-protein coupled receptors family 1 profile domain-containing protein</fullName>
    </recommendedName>
</protein>
<feature type="transmembrane region" description="Helical" evidence="10">
    <location>
        <begin position="180"/>
        <end position="199"/>
    </location>
</feature>
<evidence type="ECO:0000313" key="13">
    <source>
        <dbReference type="EnsemblMetazoa" id="CapteP196553"/>
    </source>
</evidence>
<keyword evidence="4 10" id="KW-1133">Transmembrane helix</keyword>
<feature type="transmembrane region" description="Helical" evidence="10">
    <location>
        <begin position="54"/>
        <end position="76"/>
    </location>
</feature>
<evidence type="ECO:0000256" key="5">
    <source>
        <dbReference type="ARBA" id="ARBA00023040"/>
    </source>
</evidence>
<dbReference type="GO" id="GO:0004930">
    <property type="term" value="F:G protein-coupled receptor activity"/>
    <property type="evidence" value="ECO:0007669"/>
    <property type="project" value="UniProtKB-KW"/>
</dbReference>
<keyword evidence="8" id="KW-0807">Transducer</keyword>
<evidence type="ECO:0000256" key="6">
    <source>
        <dbReference type="ARBA" id="ARBA00023136"/>
    </source>
</evidence>
<evidence type="ECO:0000256" key="2">
    <source>
        <dbReference type="ARBA" id="ARBA00022475"/>
    </source>
</evidence>
<reference evidence="13" key="3">
    <citation type="submission" date="2015-06" db="UniProtKB">
        <authorList>
            <consortium name="EnsemblMetazoa"/>
        </authorList>
    </citation>
    <scope>IDENTIFICATION</scope>
</reference>
<accession>R7T5V8</accession>